<sequence length="181" mass="19858">MKTLKNLALSGTMLLSALLFTTKVSAQEHKTPQLTDPEIASVAVTANQVDIGYAEIALKKSVNKDVKNFATTMKKDHTAVIKMAVDLVTKLKVTPKTNAVSKSLLAAATKEKAVLNAKKGRAFDKAYVDNEVAYHESVIKTVEDMLIPQAKNAELKALLEKALPIFKTHLEHAKMIQKEFK</sequence>
<dbReference type="PANTHER" id="PTHR38593:SF1">
    <property type="entry name" value="BLR2558 PROTEIN"/>
    <property type="match status" value="1"/>
</dbReference>
<dbReference type="KEGG" id="kfa:Q73A0000_04640"/>
<gene>
    <name evidence="3" type="ORF">Q73A0000_04640</name>
</gene>
<dbReference type="AlphaFoldDB" id="A0A7M2Y8I3"/>
<dbReference type="Gene3D" id="1.20.1260.10">
    <property type="match status" value="1"/>
</dbReference>
<feature type="domain" description="DUF4142" evidence="2">
    <location>
        <begin position="35"/>
        <end position="175"/>
    </location>
</feature>
<dbReference type="InterPro" id="IPR012347">
    <property type="entry name" value="Ferritin-like"/>
</dbReference>
<evidence type="ECO:0000313" key="4">
    <source>
        <dbReference type="Proteomes" id="UP000594195"/>
    </source>
</evidence>
<evidence type="ECO:0000313" key="3">
    <source>
        <dbReference type="EMBL" id="QOW09702.1"/>
    </source>
</evidence>
<proteinExistence type="predicted"/>
<name>A0A7M2Y8I3_9FLAO</name>
<evidence type="ECO:0000259" key="2">
    <source>
        <dbReference type="Pfam" id="PF13628"/>
    </source>
</evidence>
<feature type="signal peptide" evidence="1">
    <location>
        <begin position="1"/>
        <end position="26"/>
    </location>
</feature>
<dbReference type="PANTHER" id="PTHR38593">
    <property type="entry name" value="BLR2558 PROTEIN"/>
    <property type="match status" value="1"/>
</dbReference>
<dbReference type="EMBL" id="CP040442">
    <property type="protein sequence ID" value="QOW09702.1"/>
    <property type="molecule type" value="Genomic_DNA"/>
</dbReference>
<protein>
    <submittedName>
        <fullName evidence="3">DUF4142 domain-containing protein</fullName>
    </submittedName>
</protein>
<organism evidence="3 4">
    <name type="scientific">Kaistella flava</name>
    <name type="common">ex Peng et al. 2021</name>
    <dbReference type="NCBI Taxonomy" id="2038776"/>
    <lineage>
        <taxon>Bacteria</taxon>
        <taxon>Pseudomonadati</taxon>
        <taxon>Bacteroidota</taxon>
        <taxon>Flavobacteriia</taxon>
        <taxon>Flavobacteriales</taxon>
        <taxon>Weeksellaceae</taxon>
        <taxon>Chryseobacterium group</taxon>
        <taxon>Kaistella</taxon>
    </lineage>
</organism>
<dbReference type="Proteomes" id="UP000594195">
    <property type="component" value="Chromosome"/>
</dbReference>
<reference evidence="3 4" key="1">
    <citation type="submission" date="2019-05" db="EMBL/GenBank/DDBJ databases">
        <title>Chryseobacterium sp. isolated from King George Island, maritime Antarctica.</title>
        <authorList>
            <person name="Peng X."/>
        </authorList>
    </citation>
    <scope>NUCLEOTIDE SEQUENCE [LARGE SCALE GENOMIC DNA]</scope>
    <source>
        <strain evidence="3 4">7-3A</strain>
    </source>
</reference>
<dbReference type="InterPro" id="IPR025419">
    <property type="entry name" value="DUF4142"/>
</dbReference>
<dbReference type="Pfam" id="PF13628">
    <property type="entry name" value="DUF4142"/>
    <property type="match status" value="1"/>
</dbReference>
<keyword evidence="4" id="KW-1185">Reference proteome</keyword>
<feature type="chain" id="PRO_5032663932" evidence="1">
    <location>
        <begin position="27"/>
        <end position="181"/>
    </location>
</feature>
<dbReference type="RefSeq" id="WP_193812917.1">
    <property type="nucleotide sequence ID" value="NZ_CP040442.1"/>
</dbReference>
<keyword evidence="1" id="KW-0732">Signal</keyword>
<accession>A0A7M2Y8I3</accession>
<evidence type="ECO:0000256" key="1">
    <source>
        <dbReference type="SAM" id="SignalP"/>
    </source>
</evidence>